<feature type="domain" description="FIST" evidence="1">
    <location>
        <begin position="22"/>
        <end position="93"/>
    </location>
</feature>
<evidence type="ECO:0000313" key="3">
    <source>
        <dbReference type="Proteomes" id="UP000679725"/>
    </source>
</evidence>
<organism evidence="2 3">
    <name type="scientific">Dyadobacter linearis</name>
    <dbReference type="NCBI Taxonomy" id="2823330"/>
    <lineage>
        <taxon>Bacteria</taxon>
        <taxon>Pseudomonadati</taxon>
        <taxon>Bacteroidota</taxon>
        <taxon>Cytophagia</taxon>
        <taxon>Cytophagales</taxon>
        <taxon>Spirosomataceae</taxon>
        <taxon>Dyadobacter</taxon>
    </lineage>
</organism>
<evidence type="ECO:0000313" key="2">
    <source>
        <dbReference type="EMBL" id="CAG5073186.1"/>
    </source>
</evidence>
<sequence length="111" mass="12348">MQIEQVVYNDISSPISFSLTPQLFVVFGNRELLETSNLTQKLTGEYPGAIFSGYSSAGEIANFLKDNSIVTTVLKFDKTAIKSLLVKASSTVWAETLTLLNNYWTLCKFPE</sequence>
<dbReference type="RefSeq" id="WP_215235956.1">
    <property type="nucleotide sequence ID" value="NZ_CAJRAU010000008.1"/>
</dbReference>
<comment type="caution">
    <text evidence="2">The sequence shown here is derived from an EMBL/GenBank/DDBJ whole genome shotgun (WGS) entry which is preliminary data.</text>
</comment>
<evidence type="ECO:0000259" key="1">
    <source>
        <dbReference type="Pfam" id="PF08495"/>
    </source>
</evidence>
<reference evidence="2 3" key="1">
    <citation type="submission" date="2021-04" db="EMBL/GenBank/DDBJ databases">
        <authorList>
            <person name="Rodrigo-Torres L."/>
            <person name="Arahal R. D."/>
            <person name="Lucena T."/>
        </authorList>
    </citation>
    <scope>NUCLEOTIDE SEQUENCE [LARGE SCALE GENOMIC DNA]</scope>
    <source>
        <strain evidence="2 3">CECT 9623</strain>
    </source>
</reference>
<dbReference type="Pfam" id="PF08495">
    <property type="entry name" value="FIST"/>
    <property type="match status" value="1"/>
</dbReference>
<keyword evidence="3" id="KW-1185">Reference proteome</keyword>
<gene>
    <name evidence="2" type="ORF">DYBT9623_04689</name>
</gene>
<name>A0ABM8UWE3_9BACT</name>
<dbReference type="InterPro" id="IPR013702">
    <property type="entry name" value="FIST_domain_N"/>
</dbReference>
<proteinExistence type="predicted"/>
<protein>
    <recommendedName>
        <fullName evidence="1">FIST domain-containing protein</fullName>
    </recommendedName>
</protein>
<accession>A0ABM8UWE3</accession>
<dbReference type="Proteomes" id="UP000679725">
    <property type="component" value="Unassembled WGS sequence"/>
</dbReference>
<dbReference type="EMBL" id="CAJRAU010000008">
    <property type="protein sequence ID" value="CAG5073186.1"/>
    <property type="molecule type" value="Genomic_DNA"/>
</dbReference>